<dbReference type="PANTHER" id="PTHR10773:SF19">
    <property type="match status" value="1"/>
</dbReference>
<sequence length="427" mass="48910">MYEWRRPLKLHEILEELEDTDNESNFPAGIVLFPPENANDDVTDDDSGDDEAVTPCNLPGSQLRNEVEVITSDQDLNNSYIDADKIKKQPGNPFHSELSRITGVSQATISHLITNQEKLQKEWTDVKDQGTSRKRHREGKDPEVDDALNRWFSIVTHRGVNNFDNETLETKENNSVSKNEDNNLDIPQCLESYEEYVNIDNGINCFDIDSQREDEIIAAIVEGNNLEQEEDDDHDIEFILVSTIKAHRHISELKTLFSLRRCKAKCTQKFNDVEKACLLSLLYNGRMKNEQDTYLMGLIEAKPIIRHRKRKASNLHNRTASFSYVIVKNGERIPVCKQAFLSLYSISNARVVRLTKLRVEGKSPVDLRGKHSNRLHVLALENLAKIKDHIERFPYKTAHYSSTTIHYLNATLTVKTMYSRGNVANVS</sequence>
<accession>A0AAW1LA53</accession>
<name>A0AAW1LA53_POPJA</name>
<dbReference type="AlphaFoldDB" id="A0AAW1LA53"/>
<comment type="caution">
    <text evidence="1">The sequence shown here is derived from an EMBL/GenBank/DDBJ whole genome shotgun (WGS) entry which is preliminary data.</text>
</comment>
<reference evidence="1 2" key="1">
    <citation type="journal article" date="2024" name="BMC Genomics">
        <title>De novo assembly and annotation of Popillia japonica's genome with initial clues to its potential as an invasive pest.</title>
        <authorList>
            <person name="Cucini C."/>
            <person name="Boschi S."/>
            <person name="Funari R."/>
            <person name="Cardaioli E."/>
            <person name="Iannotti N."/>
            <person name="Marturano G."/>
            <person name="Paoli F."/>
            <person name="Bruttini M."/>
            <person name="Carapelli A."/>
            <person name="Frati F."/>
            <person name="Nardi F."/>
        </authorList>
    </citation>
    <scope>NUCLEOTIDE SEQUENCE [LARGE SCALE GENOMIC DNA]</scope>
    <source>
        <strain evidence="1">DMR45628</strain>
    </source>
</reference>
<dbReference type="Proteomes" id="UP001458880">
    <property type="component" value="Unassembled WGS sequence"/>
</dbReference>
<dbReference type="PANTHER" id="PTHR10773">
    <property type="entry name" value="DNA-DIRECTED RNA POLYMERASES I, II, AND III SUBUNIT RPABC2"/>
    <property type="match status" value="1"/>
</dbReference>
<dbReference type="EMBL" id="JASPKY010000142">
    <property type="protein sequence ID" value="KAK9730797.1"/>
    <property type="molecule type" value="Genomic_DNA"/>
</dbReference>
<organism evidence="1 2">
    <name type="scientific">Popillia japonica</name>
    <name type="common">Japanese beetle</name>
    <dbReference type="NCBI Taxonomy" id="7064"/>
    <lineage>
        <taxon>Eukaryota</taxon>
        <taxon>Metazoa</taxon>
        <taxon>Ecdysozoa</taxon>
        <taxon>Arthropoda</taxon>
        <taxon>Hexapoda</taxon>
        <taxon>Insecta</taxon>
        <taxon>Pterygota</taxon>
        <taxon>Neoptera</taxon>
        <taxon>Endopterygota</taxon>
        <taxon>Coleoptera</taxon>
        <taxon>Polyphaga</taxon>
        <taxon>Scarabaeiformia</taxon>
        <taxon>Scarabaeidae</taxon>
        <taxon>Rutelinae</taxon>
        <taxon>Popillia</taxon>
    </lineage>
</organism>
<evidence type="ECO:0000313" key="1">
    <source>
        <dbReference type="EMBL" id="KAK9730797.1"/>
    </source>
</evidence>
<keyword evidence="2" id="KW-1185">Reference proteome</keyword>
<proteinExistence type="predicted"/>
<evidence type="ECO:0000313" key="2">
    <source>
        <dbReference type="Proteomes" id="UP001458880"/>
    </source>
</evidence>
<protein>
    <submittedName>
        <fullName evidence="1">Uncharacterized protein</fullName>
    </submittedName>
</protein>
<gene>
    <name evidence="1" type="ORF">QE152_g14224</name>
</gene>